<dbReference type="SUPFAM" id="SSF51735">
    <property type="entry name" value="NAD(P)-binding Rossmann-fold domains"/>
    <property type="match status" value="1"/>
</dbReference>
<dbReference type="Proteomes" id="UP001519287">
    <property type="component" value="Unassembled WGS sequence"/>
</dbReference>
<feature type="domain" description="GFO/IDH/MocA-like oxidoreductase" evidence="2">
    <location>
        <begin position="153"/>
        <end position="245"/>
    </location>
</feature>
<accession>A0ABS4ISZ8</accession>
<name>A0ABS4ISZ8_9BACL</name>
<dbReference type="InterPro" id="IPR036291">
    <property type="entry name" value="NAD(P)-bd_dom_sf"/>
</dbReference>
<comment type="caution">
    <text evidence="3">The sequence shown here is derived from an EMBL/GenBank/DDBJ whole genome shotgun (WGS) entry which is preliminary data.</text>
</comment>
<reference evidence="3 4" key="1">
    <citation type="submission" date="2021-03" db="EMBL/GenBank/DDBJ databases">
        <title>Genomic Encyclopedia of Type Strains, Phase IV (KMG-IV): sequencing the most valuable type-strain genomes for metagenomic binning, comparative biology and taxonomic classification.</title>
        <authorList>
            <person name="Goeker M."/>
        </authorList>
    </citation>
    <scope>NUCLEOTIDE SEQUENCE [LARGE SCALE GENOMIC DNA]</scope>
    <source>
        <strain evidence="3 4">DSM 26048</strain>
    </source>
</reference>
<dbReference type="InterPro" id="IPR052515">
    <property type="entry name" value="Gfo/Idh/MocA_Oxidoreductase"/>
</dbReference>
<dbReference type="InterPro" id="IPR055170">
    <property type="entry name" value="GFO_IDH_MocA-like_dom"/>
</dbReference>
<dbReference type="Gene3D" id="3.40.50.720">
    <property type="entry name" value="NAD(P)-binding Rossmann-like Domain"/>
    <property type="match status" value="1"/>
</dbReference>
<gene>
    <name evidence="3" type="ORF">J2Z66_002300</name>
</gene>
<dbReference type="SUPFAM" id="SSF55347">
    <property type="entry name" value="Glyceraldehyde-3-phosphate dehydrogenase-like, C-terminal domain"/>
    <property type="match status" value="1"/>
</dbReference>
<feature type="domain" description="Gfo/Idh/MocA-like oxidoreductase N-terminal" evidence="1">
    <location>
        <begin position="5"/>
        <end position="123"/>
    </location>
</feature>
<proteinExistence type="predicted"/>
<evidence type="ECO:0000313" key="3">
    <source>
        <dbReference type="EMBL" id="MBP1990694.1"/>
    </source>
</evidence>
<dbReference type="Pfam" id="PF22725">
    <property type="entry name" value="GFO_IDH_MocA_C3"/>
    <property type="match status" value="1"/>
</dbReference>
<dbReference type="RefSeq" id="WP_209971464.1">
    <property type="nucleotide sequence ID" value="NZ_JAGGLB010000006.1"/>
</dbReference>
<organism evidence="3 4">
    <name type="scientific">Paenibacillus eucommiae</name>
    <dbReference type="NCBI Taxonomy" id="1355755"/>
    <lineage>
        <taxon>Bacteria</taxon>
        <taxon>Bacillati</taxon>
        <taxon>Bacillota</taxon>
        <taxon>Bacilli</taxon>
        <taxon>Bacillales</taxon>
        <taxon>Paenibacillaceae</taxon>
        <taxon>Paenibacillus</taxon>
    </lineage>
</organism>
<evidence type="ECO:0000259" key="1">
    <source>
        <dbReference type="Pfam" id="PF01408"/>
    </source>
</evidence>
<dbReference type="PANTHER" id="PTHR43249">
    <property type="entry name" value="UDP-N-ACETYL-2-AMINO-2-DEOXY-D-GLUCURONATE OXIDASE"/>
    <property type="match status" value="1"/>
</dbReference>
<evidence type="ECO:0000313" key="4">
    <source>
        <dbReference type="Proteomes" id="UP001519287"/>
    </source>
</evidence>
<dbReference type="InterPro" id="IPR000683">
    <property type="entry name" value="Gfo/Idh/MocA-like_OxRdtase_N"/>
</dbReference>
<evidence type="ECO:0000259" key="2">
    <source>
        <dbReference type="Pfam" id="PF22725"/>
    </source>
</evidence>
<protein>
    <submittedName>
        <fullName evidence="3">Dehydrogenase</fullName>
    </submittedName>
</protein>
<keyword evidence="4" id="KW-1185">Reference proteome</keyword>
<dbReference type="PANTHER" id="PTHR43249:SF1">
    <property type="entry name" value="D-GLUCOSIDE 3-DEHYDROGENASE"/>
    <property type="match status" value="1"/>
</dbReference>
<dbReference type="Pfam" id="PF01408">
    <property type="entry name" value="GFO_IDH_MocA"/>
    <property type="match status" value="1"/>
</dbReference>
<dbReference type="EMBL" id="JAGGLB010000006">
    <property type="protein sequence ID" value="MBP1990694.1"/>
    <property type="molecule type" value="Genomic_DNA"/>
</dbReference>
<sequence length="318" mass="35358">MSMNMRIGFIGVGGIAQDHIRVLKQIENTEIVSVFDLNKEQAQKAAEATGAEVMESANQVLDKQRIDLVFICTPQFARGDLEVTAARRGIPFFVEKPVGIDMEVVRKKEQIIRETGIVHAVGYVLRYMDTVQTAKRYLQGRPAHLIQGFRLGTSHPSKWWRQLDMSGGHLVDTVTHQVDMIRYLAGEFREVRAQFGRVSFDQTDPESTIYDAGAISFSMNSGTIGSLTESCVSPFYSGSDIKFFGHDFFVHLSGNGSNLTIIDNEQHIVETNKLDPGYEQCRTLIEAIRSGSQASILCSYTDALRTLEVTLAANQSAI</sequence>
<dbReference type="Gene3D" id="3.30.360.10">
    <property type="entry name" value="Dihydrodipicolinate Reductase, domain 2"/>
    <property type="match status" value="1"/>
</dbReference>